<evidence type="ECO:0000313" key="1">
    <source>
        <dbReference type="EMBL" id="MEV0366422.1"/>
    </source>
</evidence>
<name>A0ABV3FFH9_9NOCA</name>
<dbReference type="Proteomes" id="UP001551658">
    <property type="component" value="Unassembled WGS sequence"/>
</dbReference>
<dbReference type="InterPro" id="IPR011042">
    <property type="entry name" value="6-blade_b-propeller_TolB-like"/>
</dbReference>
<reference evidence="1 2" key="1">
    <citation type="submission" date="2024-06" db="EMBL/GenBank/DDBJ databases">
        <title>The Natural Products Discovery Center: Release of the First 8490 Sequenced Strains for Exploring Actinobacteria Biosynthetic Diversity.</title>
        <authorList>
            <person name="Kalkreuter E."/>
            <person name="Kautsar S.A."/>
            <person name="Yang D."/>
            <person name="Bader C.D."/>
            <person name="Teijaro C.N."/>
            <person name="Fluegel L."/>
            <person name="Davis C.M."/>
            <person name="Simpson J.R."/>
            <person name="Lauterbach L."/>
            <person name="Steele A.D."/>
            <person name="Gui C."/>
            <person name="Meng S."/>
            <person name="Li G."/>
            <person name="Viehrig K."/>
            <person name="Ye F."/>
            <person name="Su P."/>
            <person name="Kiefer A.F."/>
            <person name="Nichols A."/>
            <person name="Cepeda A.J."/>
            <person name="Yan W."/>
            <person name="Fan B."/>
            <person name="Jiang Y."/>
            <person name="Adhikari A."/>
            <person name="Zheng C.-J."/>
            <person name="Schuster L."/>
            <person name="Cowan T.M."/>
            <person name="Smanski M.J."/>
            <person name="Chevrette M.G."/>
            <person name="De Carvalho L.P.S."/>
            <person name="Shen B."/>
        </authorList>
    </citation>
    <scope>NUCLEOTIDE SEQUENCE [LARGE SCALE GENOMIC DNA]</scope>
    <source>
        <strain evidence="1 2">NPDC050671</strain>
    </source>
</reference>
<sequence>MIKTDGTTFTNGEAWRCLTCGIADTARANRQQPGSSGAGEILVDHPQAFRDGTRMLIGTNVFDCGAHRLVDTCTPDKATVYPIAPHRPGSVMRELRLHPDDRHLGFSEPSLINGVFVDQFAVMSGLTFNQAAARYELTEVTYLLPNASGSQGMIEPVPGEPTRLRRNEPAAMIGEFRGFTHDGKSALGIGTYDSWNFDLFVTDLETAGSRRVSLDPAYTDPSKTSPDDDWIVYMDGRVSDRMRFAGALPGVPPIVDLVNTGAVQFFYNNGHRRFFQPYITRIDDPGRTQQLNACDDPTPGSGSVCDPLWNGRADPAWSPDGTAIVYWQAMAVPPACGPGQPTAPSCPTSAEPGGRATRLMIAELADREPHEPPPVEPFDMDIPWATRVEPGQPLPTRPHLPAGTYTLDGDVSGKATVVVTENDEGTAISRIDVDYDDYSIDGDNVVNGTESATSAPYTWHSDVTLSGTHSGSRSTGHDGFVVIPPSKSGERATITGELITVLDGQTYTSPRTGE</sequence>
<organism evidence="1 2">
    <name type="scientific">Nocardia fusca</name>
    <dbReference type="NCBI Taxonomy" id="941183"/>
    <lineage>
        <taxon>Bacteria</taxon>
        <taxon>Bacillati</taxon>
        <taxon>Actinomycetota</taxon>
        <taxon>Actinomycetes</taxon>
        <taxon>Mycobacteriales</taxon>
        <taxon>Nocardiaceae</taxon>
        <taxon>Nocardia</taxon>
    </lineage>
</organism>
<protein>
    <recommendedName>
        <fullName evidence="3">WD40 repeat protein</fullName>
    </recommendedName>
</protein>
<dbReference type="Gene3D" id="2.120.10.30">
    <property type="entry name" value="TolB, C-terminal domain"/>
    <property type="match status" value="1"/>
</dbReference>
<accession>A0ABV3FFH9</accession>
<gene>
    <name evidence="1" type="ORF">AB0H72_27360</name>
</gene>
<keyword evidence="2" id="KW-1185">Reference proteome</keyword>
<evidence type="ECO:0000313" key="2">
    <source>
        <dbReference type="Proteomes" id="UP001551658"/>
    </source>
</evidence>
<comment type="caution">
    <text evidence="1">The sequence shown here is derived from an EMBL/GenBank/DDBJ whole genome shotgun (WGS) entry which is preliminary data.</text>
</comment>
<evidence type="ECO:0008006" key="3">
    <source>
        <dbReference type="Google" id="ProtNLM"/>
    </source>
</evidence>
<dbReference type="RefSeq" id="WP_357984372.1">
    <property type="nucleotide sequence ID" value="NZ_JBFAIH010000019.1"/>
</dbReference>
<proteinExistence type="predicted"/>
<dbReference type="EMBL" id="JBFAIH010000019">
    <property type="protein sequence ID" value="MEV0366422.1"/>
    <property type="molecule type" value="Genomic_DNA"/>
</dbReference>